<evidence type="ECO:0000313" key="2">
    <source>
        <dbReference type="Proteomes" id="UP000188268"/>
    </source>
</evidence>
<keyword evidence="2" id="KW-1185">Reference proteome</keyword>
<proteinExistence type="predicted"/>
<comment type="caution">
    <text evidence="1">The sequence shown here is derived from an EMBL/GenBank/DDBJ whole genome shotgun (WGS) entry which is preliminary data.</text>
</comment>
<accession>A0A1R3IJ34</accession>
<dbReference type="AlphaFoldDB" id="A0A1R3IJ34"/>
<gene>
    <name evidence="1" type="ORF">CCACVL1_11873</name>
</gene>
<dbReference type="Gramene" id="OMO82594">
    <property type="protein sequence ID" value="OMO82594"/>
    <property type="gene ID" value="CCACVL1_11873"/>
</dbReference>
<protein>
    <submittedName>
        <fullName evidence="1">Uncharacterized protein</fullName>
    </submittedName>
</protein>
<evidence type="ECO:0000313" key="1">
    <source>
        <dbReference type="EMBL" id="OMO82594.1"/>
    </source>
</evidence>
<organism evidence="1 2">
    <name type="scientific">Corchorus capsularis</name>
    <name type="common">Jute</name>
    <dbReference type="NCBI Taxonomy" id="210143"/>
    <lineage>
        <taxon>Eukaryota</taxon>
        <taxon>Viridiplantae</taxon>
        <taxon>Streptophyta</taxon>
        <taxon>Embryophyta</taxon>
        <taxon>Tracheophyta</taxon>
        <taxon>Spermatophyta</taxon>
        <taxon>Magnoliopsida</taxon>
        <taxon>eudicotyledons</taxon>
        <taxon>Gunneridae</taxon>
        <taxon>Pentapetalae</taxon>
        <taxon>rosids</taxon>
        <taxon>malvids</taxon>
        <taxon>Malvales</taxon>
        <taxon>Malvaceae</taxon>
        <taxon>Grewioideae</taxon>
        <taxon>Apeibeae</taxon>
        <taxon>Corchorus</taxon>
    </lineage>
</organism>
<sequence>MVAAAAAAGVDNRPICLRFPREMILDWLPTVTEELLWRL</sequence>
<dbReference type="EMBL" id="AWWV01009989">
    <property type="protein sequence ID" value="OMO82594.1"/>
    <property type="molecule type" value="Genomic_DNA"/>
</dbReference>
<reference evidence="1 2" key="1">
    <citation type="submission" date="2013-09" db="EMBL/GenBank/DDBJ databases">
        <title>Corchorus capsularis genome sequencing.</title>
        <authorList>
            <person name="Alam M."/>
            <person name="Haque M.S."/>
            <person name="Islam M.S."/>
            <person name="Emdad E.M."/>
            <person name="Islam M.M."/>
            <person name="Ahmed B."/>
            <person name="Halim A."/>
            <person name="Hossen Q.M.M."/>
            <person name="Hossain M.Z."/>
            <person name="Ahmed R."/>
            <person name="Khan M.M."/>
            <person name="Islam R."/>
            <person name="Rashid M.M."/>
            <person name="Khan S.A."/>
            <person name="Rahman M.S."/>
            <person name="Alam M."/>
        </authorList>
    </citation>
    <scope>NUCLEOTIDE SEQUENCE [LARGE SCALE GENOMIC DNA]</scope>
    <source>
        <strain evidence="2">cv. CVL-1</strain>
        <tissue evidence="1">Whole seedling</tissue>
    </source>
</reference>
<name>A0A1R3IJ34_COCAP</name>
<dbReference type="Proteomes" id="UP000188268">
    <property type="component" value="Unassembled WGS sequence"/>
</dbReference>